<evidence type="ECO:0000256" key="1">
    <source>
        <dbReference type="ARBA" id="ARBA00004245"/>
    </source>
</evidence>
<accession>A0A212CBW7</accession>
<evidence type="ECO:0000313" key="8">
    <source>
        <dbReference type="EMBL" id="OWK03486.1"/>
    </source>
</evidence>
<proteinExistence type="predicted"/>
<evidence type="ECO:0000256" key="6">
    <source>
        <dbReference type="ARBA" id="ARBA00023273"/>
    </source>
</evidence>
<dbReference type="GO" id="GO:0051491">
    <property type="term" value="P:positive regulation of filopodium assembly"/>
    <property type="evidence" value="ECO:0007669"/>
    <property type="project" value="TreeGrafter"/>
</dbReference>
<feature type="compositionally biased region" description="Basic and acidic residues" evidence="7">
    <location>
        <begin position="281"/>
        <end position="295"/>
    </location>
</feature>
<dbReference type="GO" id="GO:0000146">
    <property type="term" value="F:microfilament motor activity"/>
    <property type="evidence" value="ECO:0007669"/>
    <property type="project" value="TreeGrafter"/>
</dbReference>
<dbReference type="CDD" id="cd23767">
    <property type="entry name" value="IQCD"/>
    <property type="match status" value="1"/>
</dbReference>
<dbReference type="GO" id="GO:0007605">
    <property type="term" value="P:sensory perception of sound"/>
    <property type="evidence" value="ECO:0007669"/>
    <property type="project" value="TreeGrafter"/>
</dbReference>
<dbReference type="PANTHER" id="PTHR46256:SF4">
    <property type="entry name" value="MYOSIN-IIIA"/>
    <property type="match status" value="1"/>
</dbReference>
<dbReference type="InterPro" id="IPR052409">
    <property type="entry name" value="Myosin-III_kinase_activity"/>
</dbReference>
<keyword evidence="4" id="KW-0677">Repeat</keyword>
<keyword evidence="5" id="KW-0206">Cytoskeleton</keyword>
<dbReference type="Proteomes" id="UP000242450">
    <property type="component" value="Chromosome 23"/>
</dbReference>
<dbReference type="OrthoDB" id="6108017at2759"/>
<dbReference type="GO" id="GO:0004674">
    <property type="term" value="F:protein serine/threonine kinase activity"/>
    <property type="evidence" value="ECO:0007669"/>
    <property type="project" value="TreeGrafter"/>
</dbReference>
<dbReference type="EMBL" id="MKHE01000023">
    <property type="protein sequence ID" value="OWK03486.1"/>
    <property type="molecule type" value="Genomic_DNA"/>
</dbReference>
<evidence type="ECO:0000256" key="3">
    <source>
        <dbReference type="ARBA" id="ARBA00022490"/>
    </source>
</evidence>
<reference evidence="8 9" key="1">
    <citation type="journal article" date="2018" name="Mol. Genet. Genomics">
        <title>The red deer Cervus elaphus genome CerEla1.0: sequencing, annotating, genes, and chromosomes.</title>
        <authorList>
            <person name="Bana N.A."/>
            <person name="Nyiri A."/>
            <person name="Nagy J."/>
            <person name="Frank K."/>
            <person name="Nagy T."/>
            <person name="Steger V."/>
            <person name="Schiller M."/>
            <person name="Lakatos P."/>
            <person name="Sugar L."/>
            <person name="Horn P."/>
            <person name="Barta E."/>
            <person name="Orosz L."/>
        </authorList>
    </citation>
    <scope>NUCLEOTIDE SEQUENCE [LARGE SCALE GENOMIC DNA]</scope>
    <source>
        <strain evidence="8">Hungarian</strain>
    </source>
</reference>
<feature type="region of interest" description="Disordered" evidence="7">
    <location>
        <begin position="139"/>
        <end position="160"/>
    </location>
</feature>
<name>A0A212CBW7_CEREH</name>
<dbReference type="PANTHER" id="PTHR46256">
    <property type="entry name" value="AGAP011099-PA"/>
    <property type="match status" value="1"/>
</dbReference>
<keyword evidence="6" id="KW-0966">Cell projection</keyword>
<feature type="region of interest" description="Disordered" evidence="7">
    <location>
        <begin position="276"/>
        <end position="296"/>
    </location>
</feature>
<evidence type="ECO:0000256" key="2">
    <source>
        <dbReference type="ARBA" id="ARBA00004316"/>
    </source>
</evidence>
<organism evidence="8 9">
    <name type="scientific">Cervus elaphus hippelaphus</name>
    <name type="common">European red deer</name>
    <dbReference type="NCBI Taxonomy" id="46360"/>
    <lineage>
        <taxon>Eukaryota</taxon>
        <taxon>Metazoa</taxon>
        <taxon>Chordata</taxon>
        <taxon>Craniata</taxon>
        <taxon>Vertebrata</taxon>
        <taxon>Euteleostomi</taxon>
        <taxon>Mammalia</taxon>
        <taxon>Eutheria</taxon>
        <taxon>Laurasiatheria</taxon>
        <taxon>Artiodactyla</taxon>
        <taxon>Ruminantia</taxon>
        <taxon>Pecora</taxon>
        <taxon>Cervidae</taxon>
        <taxon>Cervinae</taxon>
        <taxon>Cervus</taxon>
    </lineage>
</organism>
<dbReference type="GO" id="GO:0032433">
    <property type="term" value="C:filopodium tip"/>
    <property type="evidence" value="ECO:0007669"/>
    <property type="project" value="TreeGrafter"/>
</dbReference>
<evidence type="ECO:0000313" key="9">
    <source>
        <dbReference type="Proteomes" id="UP000242450"/>
    </source>
</evidence>
<evidence type="ECO:0000256" key="5">
    <source>
        <dbReference type="ARBA" id="ARBA00023212"/>
    </source>
</evidence>
<keyword evidence="9" id="KW-1185">Reference proteome</keyword>
<evidence type="ECO:0000256" key="4">
    <source>
        <dbReference type="ARBA" id="ARBA00022737"/>
    </source>
</evidence>
<feature type="region of interest" description="Disordered" evidence="7">
    <location>
        <begin position="81"/>
        <end position="100"/>
    </location>
</feature>
<dbReference type="GO" id="GO:0032426">
    <property type="term" value="C:stereocilium tip"/>
    <property type="evidence" value="ECO:0007669"/>
    <property type="project" value="TreeGrafter"/>
</dbReference>
<sequence>MNNMYEEEAKQELDLVQDAWAEVNTSNKYMKDLEENSEIRKIGKEDTVVENFYQKYTEERNFKDLKAACLERKTLPERPSYQGLWSADKETPGPNKSPCKKTLEPCLSQRLVCQNENSKDKEKKTSVITQNAPLCSRQRSRLSHGAVRERQGRPAMQAQEEDRAAVFIQNKYRGYKRRQQLRKDRMSSFRNQKVVAAPTEVARNTHNLYSYPTKLEDPCSIGMKSDKDTKAISEKEACDLAIFSKQKSIQEEKRRPRKDSQGKLLDLEDFYYKEFLPSHPGPKDHNPSLRERRQQQELQNQCFKADERCWAAEDGVEEENGPAANPYDYRRLLRKTSQRRRLVQQV</sequence>
<comment type="subcellular location">
    <subcellularLocation>
        <location evidence="2">Cell projection</location>
    </subcellularLocation>
    <subcellularLocation>
        <location evidence="1">Cytoplasm</location>
        <location evidence="1">Cytoskeleton</location>
    </subcellularLocation>
</comment>
<evidence type="ECO:0000256" key="7">
    <source>
        <dbReference type="SAM" id="MobiDB-lite"/>
    </source>
</evidence>
<keyword evidence="3" id="KW-0963">Cytoplasm</keyword>
<dbReference type="GO" id="GO:0001917">
    <property type="term" value="C:photoreceptor inner segment"/>
    <property type="evidence" value="ECO:0007669"/>
    <property type="project" value="TreeGrafter"/>
</dbReference>
<gene>
    <name evidence="8" type="ORF">Celaphus_00007501</name>
</gene>
<dbReference type="AlphaFoldDB" id="A0A212CBW7"/>
<dbReference type="GO" id="GO:0005856">
    <property type="term" value="C:cytoskeleton"/>
    <property type="evidence" value="ECO:0007669"/>
    <property type="project" value="UniProtKB-SubCell"/>
</dbReference>
<dbReference type="GO" id="GO:0030832">
    <property type="term" value="P:regulation of actin filament length"/>
    <property type="evidence" value="ECO:0007669"/>
    <property type="project" value="TreeGrafter"/>
</dbReference>
<comment type="caution">
    <text evidence="8">The sequence shown here is derived from an EMBL/GenBank/DDBJ whole genome shotgun (WGS) entry which is preliminary data.</text>
</comment>
<dbReference type="PROSITE" id="PS50096">
    <property type="entry name" value="IQ"/>
    <property type="match status" value="1"/>
</dbReference>
<protein>
    <submittedName>
        <fullName evidence="8">Uncharacterized protein</fullName>
    </submittedName>
</protein>